<dbReference type="InterPro" id="IPR023346">
    <property type="entry name" value="Lysozyme-like_dom_sf"/>
</dbReference>
<evidence type="ECO:0000256" key="5">
    <source>
        <dbReference type="ARBA" id="ARBA00023200"/>
    </source>
</evidence>
<dbReference type="EC" id="3.2.1.17" evidence="7"/>
<evidence type="ECO:0000313" key="8">
    <source>
        <dbReference type="EMBL" id="CAJ0724018.1"/>
    </source>
</evidence>
<dbReference type="GO" id="GO:0009253">
    <property type="term" value="P:peptidoglycan catabolic process"/>
    <property type="evidence" value="ECO:0007669"/>
    <property type="project" value="InterPro"/>
</dbReference>
<dbReference type="Proteomes" id="UP001189303">
    <property type="component" value="Unassembled WGS sequence"/>
</dbReference>
<organism evidence="9 10">
    <name type="scientific">Ralstonia pickettii</name>
    <name type="common">Burkholderia pickettii</name>
    <dbReference type="NCBI Taxonomy" id="329"/>
    <lineage>
        <taxon>Bacteria</taxon>
        <taxon>Pseudomonadati</taxon>
        <taxon>Pseudomonadota</taxon>
        <taxon>Betaproteobacteria</taxon>
        <taxon>Burkholderiales</taxon>
        <taxon>Burkholderiaceae</taxon>
        <taxon>Ralstonia</taxon>
    </lineage>
</organism>
<evidence type="ECO:0000256" key="7">
    <source>
        <dbReference type="RuleBase" id="RU003788"/>
    </source>
</evidence>
<evidence type="ECO:0000256" key="6">
    <source>
        <dbReference type="ARBA" id="ARBA00023295"/>
    </source>
</evidence>
<keyword evidence="2 7" id="KW-0929">Antimicrobial</keyword>
<evidence type="ECO:0000313" key="11">
    <source>
        <dbReference type="Proteomes" id="UP001189303"/>
    </source>
</evidence>
<dbReference type="PANTHER" id="PTHR38107">
    <property type="match status" value="1"/>
</dbReference>
<sequence length="150" mass="16297">MSTEHNPRTTGERGLALIKESEGLRLSTYLDAVGKPTIGYGHLIRPGETFNGPISQQQAEALLRKDLADTEQGIAKAVRVSITQGQFDALASFVFNLGAGRLRSSTLLRKLNAGDYAGAANQFLLWDKAGGKPLKGLTKRRQAERKLFLS</sequence>
<dbReference type="SUPFAM" id="SSF53955">
    <property type="entry name" value="Lysozyme-like"/>
    <property type="match status" value="1"/>
</dbReference>
<dbReference type="HAMAP" id="MF_04110">
    <property type="entry name" value="ENDOLYSIN_T4"/>
    <property type="match status" value="1"/>
</dbReference>
<name>A0A2A4A960_RALPI</name>
<dbReference type="InterPro" id="IPR051018">
    <property type="entry name" value="Bacteriophage_GH24"/>
</dbReference>
<dbReference type="OrthoDB" id="5327667at2"/>
<reference evidence="8 11" key="2">
    <citation type="submission" date="2023-07" db="EMBL/GenBank/DDBJ databases">
        <authorList>
            <person name="Peeters C."/>
        </authorList>
    </citation>
    <scope>NUCLEOTIDE SEQUENCE [LARGE SCALE GENOMIC DNA]</scope>
    <source>
        <strain evidence="8 11">R-38712</strain>
    </source>
</reference>
<gene>
    <name evidence="8" type="primary">rrrD</name>
    <name evidence="9" type="ORF">C0Q88_24930</name>
    <name evidence="8" type="ORF">R38712_02213</name>
</gene>
<dbReference type="InterPro" id="IPR002196">
    <property type="entry name" value="Glyco_hydro_24"/>
</dbReference>
<dbReference type="GO" id="GO:0003796">
    <property type="term" value="F:lysozyme activity"/>
    <property type="evidence" value="ECO:0007669"/>
    <property type="project" value="UniProtKB-EC"/>
</dbReference>
<dbReference type="GO" id="GO:0016998">
    <property type="term" value="P:cell wall macromolecule catabolic process"/>
    <property type="evidence" value="ECO:0007669"/>
    <property type="project" value="InterPro"/>
</dbReference>
<dbReference type="InterPro" id="IPR033907">
    <property type="entry name" value="Endolysin_autolysin"/>
</dbReference>
<keyword evidence="3 7" id="KW-0081">Bacteriolytic enzyme</keyword>
<comment type="similarity">
    <text evidence="7">Belongs to the glycosyl hydrolase 24 family.</text>
</comment>
<comment type="caution">
    <text evidence="9">The sequence shown here is derived from an EMBL/GenBank/DDBJ whole genome shotgun (WGS) entry which is preliminary data.</text>
</comment>
<comment type="catalytic activity">
    <reaction evidence="1 7">
        <text>Hydrolysis of (1-&gt;4)-beta-linkages between N-acetylmuramic acid and N-acetyl-D-glucosamine residues in a peptidoglycan and between N-acetyl-D-glucosamine residues in chitodextrins.</text>
        <dbReference type="EC" id="3.2.1.17"/>
    </reaction>
</comment>
<reference evidence="9 10" key="1">
    <citation type="submission" date="2017-12" db="EMBL/GenBank/DDBJ databases">
        <title>Draft genome sequence of Ralstonia pickettii 52.</title>
        <authorList>
            <person name="Zheng B."/>
        </authorList>
    </citation>
    <scope>NUCLEOTIDE SEQUENCE [LARGE SCALE GENOMIC DNA]</scope>
    <source>
        <strain evidence="9 10">52</strain>
    </source>
</reference>
<dbReference type="PANTHER" id="PTHR38107:SF3">
    <property type="entry name" value="LYSOZYME RRRD-RELATED"/>
    <property type="match status" value="1"/>
</dbReference>
<keyword evidence="11" id="KW-1185">Reference proteome</keyword>
<evidence type="ECO:0000313" key="10">
    <source>
        <dbReference type="Proteomes" id="UP000234456"/>
    </source>
</evidence>
<dbReference type="GO" id="GO:0031640">
    <property type="term" value="P:killing of cells of another organism"/>
    <property type="evidence" value="ECO:0007669"/>
    <property type="project" value="UniProtKB-KW"/>
</dbReference>
<dbReference type="Pfam" id="PF00959">
    <property type="entry name" value="Phage_lysozyme"/>
    <property type="match status" value="1"/>
</dbReference>
<dbReference type="GO" id="GO:0042742">
    <property type="term" value="P:defense response to bacterium"/>
    <property type="evidence" value="ECO:0007669"/>
    <property type="project" value="UniProtKB-KW"/>
</dbReference>
<dbReference type="RefSeq" id="WP_012762196.1">
    <property type="nucleotide sequence ID" value="NZ_CATWFT010000005.1"/>
</dbReference>
<dbReference type="InterPro" id="IPR034690">
    <property type="entry name" value="Endolysin_T4_type"/>
</dbReference>
<evidence type="ECO:0000256" key="3">
    <source>
        <dbReference type="ARBA" id="ARBA00022638"/>
    </source>
</evidence>
<evidence type="ECO:0000256" key="1">
    <source>
        <dbReference type="ARBA" id="ARBA00000632"/>
    </source>
</evidence>
<dbReference type="InterPro" id="IPR023347">
    <property type="entry name" value="Lysozyme_dom_sf"/>
</dbReference>
<protein>
    <recommendedName>
        <fullName evidence="7">Lysozyme</fullName>
        <ecNumber evidence="7">3.2.1.17</ecNumber>
    </recommendedName>
</protein>
<proteinExistence type="inferred from homology"/>
<accession>A0A2A4A960</accession>
<dbReference type="CDD" id="cd00737">
    <property type="entry name" value="lyz_endolysin_autolysin"/>
    <property type="match status" value="1"/>
</dbReference>
<evidence type="ECO:0000256" key="2">
    <source>
        <dbReference type="ARBA" id="ARBA00022529"/>
    </source>
</evidence>
<dbReference type="Proteomes" id="UP000234456">
    <property type="component" value="Unassembled WGS sequence"/>
</dbReference>
<keyword evidence="4 7" id="KW-0378">Hydrolase</keyword>
<keyword evidence="6 7" id="KW-0326">Glycosidase</keyword>
<dbReference type="EMBL" id="PKQE01000009">
    <property type="protein sequence ID" value="PLC39947.1"/>
    <property type="molecule type" value="Genomic_DNA"/>
</dbReference>
<keyword evidence="5" id="KW-1035">Host cytoplasm</keyword>
<evidence type="ECO:0000313" key="9">
    <source>
        <dbReference type="EMBL" id="PLC39947.1"/>
    </source>
</evidence>
<dbReference type="Gene3D" id="1.10.530.40">
    <property type="match status" value="1"/>
</dbReference>
<dbReference type="AlphaFoldDB" id="A0A2A4A960"/>
<dbReference type="EMBL" id="CATWFT010000005">
    <property type="protein sequence ID" value="CAJ0724018.1"/>
    <property type="molecule type" value="Genomic_DNA"/>
</dbReference>
<evidence type="ECO:0000256" key="4">
    <source>
        <dbReference type="ARBA" id="ARBA00022801"/>
    </source>
</evidence>